<dbReference type="InterPro" id="IPR016181">
    <property type="entry name" value="Acyl_CoA_acyltransferase"/>
</dbReference>
<dbReference type="InterPro" id="IPR051531">
    <property type="entry name" value="N-acetyltransferase"/>
</dbReference>
<dbReference type="Pfam" id="PF13302">
    <property type="entry name" value="Acetyltransf_3"/>
    <property type="match status" value="1"/>
</dbReference>
<dbReference type="PANTHER" id="PTHR43792">
    <property type="entry name" value="GNAT FAMILY, PUTATIVE (AFU_ORTHOLOGUE AFUA_3G00765)-RELATED-RELATED"/>
    <property type="match status" value="1"/>
</dbReference>
<dbReference type="SUPFAM" id="SSF55729">
    <property type="entry name" value="Acyl-CoA N-acyltransferases (Nat)"/>
    <property type="match status" value="1"/>
</dbReference>
<reference evidence="5" key="1">
    <citation type="submission" date="2018-05" db="EMBL/GenBank/DDBJ databases">
        <authorList>
            <person name="Lanie J.A."/>
            <person name="Ng W.-L."/>
            <person name="Kazmierczak K.M."/>
            <person name="Andrzejewski T.M."/>
            <person name="Davidsen T.M."/>
            <person name="Wayne K.J."/>
            <person name="Tettelin H."/>
            <person name="Glass J.I."/>
            <person name="Rusch D."/>
            <person name="Podicherti R."/>
            <person name="Tsui H.-C.T."/>
            <person name="Winkler M.E."/>
        </authorList>
    </citation>
    <scope>NUCLEOTIDE SEQUENCE</scope>
</reference>
<feature type="domain" description="N-acetyltransferase" evidence="4">
    <location>
        <begin position="41"/>
        <end position="146"/>
    </location>
</feature>
<proteinExistence type="inferred from homology"/>
<keyword evidence="2" id="KW-0012">Acyltransferase</keyword>
<organism evidence="5">
    <name type="scientific">marine metagenome</name>
    <dbReference type="NCBI Taxonomy" id="408172"/>
    <lineage>
        <taxon>unclassified sequences</taxon>
        <taxon>metagenomes</taxon>
        <taxon>ecological metagenomes</taxon>
    </lineage>
</organism>
<evidence type="ECO:0000313" key="5">
    <source>
        <dbReference type="EMBL" id="SVC84748.1"/>
    </source>
</evidence>
<dbReference type="EMBL" id="UINC01114440">
    <property type="protein sequence ID" value="SVC84748.1"/>
    <property type="molecule type" value="Genomic_DNA"/>
</dbReference>
<dbReference type="GO" id="GO:0008999">
    <property type="term" value="F:protein-N-terminal-alanine acetyltransferase activity"/>
    <property type="evidence" value="ECO:0007669"/>
    <property type="project" value="TreeGrafter"/>
</dbReference>
<sequence length="172" mass="20542">MEFNNFKLEIISSKYYHLIYNYYKSNKEHLEPWEPTRAKDYYTLDFHIKRTDERLDLIKKNQSMHFILINNKEDEIIGVCNYTHINGGECWLGYSISNLNQGLGYMYKTVINANKYMFNKYNIKKINAGIITKNQRSLKLINRLSFESTGKFVEKEINHKVEKLEIFSFSNP</sequence>
<evidence type="ECO:0000259" key="4">
    <source>
        <dbReference type="Pfam" id="PF13302"/>
    </source>
</evidence>
<dbReference type="GO" id="GO:0005737">
    <property type="term" value="C:cytoplasm"/>
    <property type="evidence" value="ECO:0007669"/>
    <property type="project" value="TreeGrafter"/>
</dbReference>
<protein>
    <recommendedName>
        <fullName evidence="4">N-acetyltransferase domain-containing protein</fullName>
    </recommendedName>
</protein>
<dbReference type="InterPro" id="IPR000182">
    <property type="entry name" value="GNAT_dom"/>
</dbReference>
<evidence type="ECO:0000256" key="3">
    <source>
        <dbReference type="ARBA" id="ARBA00038502"/>
    </source>
</evidence>
<dbReference type="AlphaFoldDB" id="A0A382QIF9"/>
<name>A0A382QIF9_9ZZZZ</name>
<dbReference type="PANTHER" id="PTHR43792:SF8">
    <property type="entry name" value="[RIBOSOMAL PROTEIN US5]-ALANINE N-ACETYLTRANSFERASE"/>
    <property type="match status" value="1"/>
</dbReference>
<dbReference type="Gene3D" id="3.40.630.30">
    <property type="match status" value="1"/>
</dbReference>
<gene>
    <name evidence="5" type="ORF">METZ01_LOCUS337602</name>
</gene>
<keyword evidence="1" id="KW-0808">Transferase</keyword>
<evidence type="ECO:0000256" key="2">
    <source>
        <dbReference type="ARBA" id="ARBA00023315"/>
    </source>
</evidence>
<accession>A0A382QIF9</accession>
<comment type="similarity">
    <text evidence="3">Belongs to the acetyltransferase family. RimJ subfamily.</text>
</comment>
<evidence type="ECO:0000256" key="1">
    <source>
        <dbReference type="ARBA" id="ARBA00022679"/>
    </source>
</evidence>